<dbReference type="AlphaFoldDB" id="A0A9D9E599"/>
<reference evidence="1" key="2">
    <citation type="journal article" date="2021" name="PeerJ">
        <title>Extensive microbial diversity within the chicken gut microbiome revealed by metagenomics and culture.</title>
        <authorList>
            <person name="Gilroy R."/>
            <person name="Ravi A."/>
            <person name="Getino M."/>
            <person name="Pursley I."/>
            <person name="Horton D.L."/>
            <person name="Alikhan N.F."/>
            <person name="Baker D."/>
            <person name="Gharbi K."/>
            <person name="Hall N."/>
            <person name="Watson M."/>
            <person name="Adriaenssens E.M."/>
            <person name="Foster-Nyarko E."/>
            <person name="Jarju S."/>
            <person name="Secka A."/>
            <person name="Antonio M."/>
            <person name="Oren A."/>
            <person name="Chaudhuri R.R."/>
            <person name="La Ragione R."/>
            <person name="Hildebrand F."/>
            <person name="Pallen M.J."/>
        </authorList>
    </citation>
    <scope>NUCLEOTIDE SEQUENCE</scope>
    <source>
        <strain evidence="1">C6-149</strain>
    </source>
</reference>
<reference evidence="1" key="1">
    <citation type="submission" date="2020-10" db="EMBL/GenBank/DDBJ databases">
        <authorList>
            <person name="Gilroy R."/>
        </authorList>
    </citation>
    <scope>NUCLEOTIDE SEQUENCE</scope>
    <source>
        <strain evidence="1">C6-149</strain>
    </source>
</reference>
<evidence type="ECO:0000313" key="2">
    <source>
        <dbReference type="Proteomes" id="UP000823614"/>
    </source>
</evidence>
<gene>
    <name evidence="1" type="ORF">IAA89_04415</name>
</gene>
<dbReference type="EMBL" id="JADIMP010000069">
    <property type="protein sequence ID" value="MBO8441657.1"/>
    <property type="molecule type" value="Genomic_DNA"/>
</dbReference>
<comment type="caution">
    <text evidence="1">The sequence shown here is derived from an EMBL/GenBank/DDBJ whole genome shotgun (WGS) entry which is preliminary data.</text>
</comment>
<protein>
    <submittedName>
        <fullName evidence="1">Gfo/Idh/MocA family oxidoreductase</fullName>
    </submittedName>
</protein>
<dbReference type="Proteomes" id="UP000823614">
    <property type="component" value="Unassembled WGS sequence"/>
</dbReference>
<feature type="non-terminal residue" evidence="1">
    <location>
        <position position="35"/>
    </location>
</feature>
<name>A0A9D9E599_9LACO</name>
<evidence type="ECO:0000313" key="1">
    <source>
        <dbReference type="EMBL" id="MBO8441657.1"/>
    </source>
</evidence>
<proteinExistence type="predicted"/>
<organism evidence="1 2">
    <name type="scientific">Candidatus Gallilactobacillus intestinavium</name>
    <dbReference type="NCBI Taxonomy" id="2840838"/>
    <lineage>
        <taxon>Bacteria</taxon>
        <taxon>Bacillati</taxon>
        <taxon>Bacillota</taxon>
        <taxon>Bacilli</taxon>
        <taxon>Lactobacillales</taxon>
        <taxon>Lactobacillaceae</taxon>
        <taxon>Lactobacillaceae incertae sedis</taxon>
        <taxon>Candidatus Gallilactobacillus</taxon>
    </lineage>
</organism>
<accession>A0A9D9E599</accession>
<sequence>MKKYNWAIVGTGWAASDMADALNKENGEIYAVVNP</sequence>